<proteinExistence type="predicted"/>
<dbReference type="EMBL" id="PPTA01000002">
    <property type="protein sequence ID" value="TFB05896.1"/>
    <property type="molecule type" value="Genomic_DNA"/>
</dbReference>
<accession>A0ABY2HCL7</accession>
<name>A0ABY2HCL7_9HYPO</name>
<evidence type="ECO:0000313" key="3">
    <source>
        <dbReference type="Proteomes" id="UP001642720"/>
    </source>
</evidence>
<feature type="region of interest" description="Disordered" evidence="1">
    <location>
        <begin position="63"/>
        <end position="85"/>
    </location>
</feature>
<gene>
    <name evidence="2" type="ORF">CCMA1212_001693</name>
</gene>
<keyword evidence="3" id="KW-1185">Reference proteome</keyword>
<sequence>MTAPSPSGTSSQREAGAGAGAGAEGDLAQNKSSPLKRGEQAATAMEANLTNLESKLDALLAAFESLEEDQEEGKGRKEHTNDGGR</sequence>
<feature type="compositionally biased region" description="Basic and acidic residues" evidence="1">
    <location>
        <begin position="72"/>
        <end position="85"/>
    </location>
</feature>
<organism evidence="2 3">
    <name type="scientific">Trichoderma ghanense</name>
    <dbReference type="NCBI Taxonomy" id="65468"/>
    <lineage>
        <taxon>Eukaryota</taxon>
        <taxon>Fungi</taxon>
        <taxon>Dikarya</taxon>
        <taxon>Ascomycota</taxon>
        <taxon>Pezizomycotina</taxon>
        <taxon>Sordariomycetes</taxon>
        <taxon>Hypocreomycetidae</taxon>
        <taxon>Hypocreales</taxon>
        <taxon>Hypocreaceae</taxon>
        <taxon>Trichoderma</taxon>
    </lineage>
</organism>
<reference evidence="2 3" key="1">
    <citation type="submission" date="2018-01" db="EMBL/GenBank/DDBJ databases">
        <title>Genome characterization of the sugarcane-associated fungus Trichoderma ghanense CCMA-1212 and their application in lignocelulose bioconversion.</title>
        <authorList>
            <person name="Steindorff A.S."/>
            <person name="Mendes T.D."/>
            <person name="Vilela E.S.D."/>
            <person name="Rodrigues D.S."/>
            <person name="Formighieri E.F."/>
            <person name="Melo I.S."/>
            <person name="Favaro L.C.L."/>
        </authorList>
    </citation>
    <scope>NUCLEOTIDE SEQUENCE [LARGE SCALE GENOMIC DNA]</scope>
    <source>
        <strain evidence="2 3">CCMA-1212</strain>
    </source>
</reference>
<evidence type="ECO:0000256" key="1">
    <source>
        <dbReference type="SAM" id="MobiDB-lite"/>
    </source>
</evidence>
<feature type="region of interest" description="Disordered" evidence="1">
    <location>
        <begin position="1"/>
        <end position="46"/>
    </location>
</feature>
<dbReference type="Proteomes" id="UP001642720">
    <property type="component" value="Unassembled WGS sequence"/>
</dbReference>
<dbReference type="RefSeq" id="XP_073562097.1">
    <property type="nucleotide sequence ID" value="XM_073699111.1"/>
</dbReference>
<feature type="compositionally biased region" description="Polar residues" evidence="1">
    <location>
        <begin position="1"/>
        <end position="13"/>
    </location>
</feature>
<protein>
    <recommendedName>
        <fullName evidence="4">EKC/KEOPS complex subunit GON7</fullName>
    </recommendedName>
</protein>
<evidence type="ECO:0008006" key="4">
    <source>
        <dbReference type="Google" id="ProtNLM"/>
    </source>
</evidence>
<dbReference type="GeneID" id="300573561"/>
<comment type="caution">
    <text evidence="2">The sequence shown here is derived from an EMBL/GenBank/DDBJ whole genome shotgun (WGS) entry which is preliminary data.</text>
</comment>
<evidence type="ECO:0000313" key="2">
    <source>
        <dbReference type="EMBL" id="TFB05896.1"/>
    </source>
</evidence>